<accession>A0A397VT18</accession>
<reference evidence="1 2" key="1">
    <citation type="submission" date="2018-06" db="EMBL/GenBank/DDBJ databases">
        <title>Comparative genomics reveals the genomic features of Rhizophagus irregularis, R. cerebriforme, R. diaphanum and Gigaspora rosea, and their symbiotic lifestyle signature.</title>
        <authorList>
            <person name="Morin E."/>
            <person name="San Clemente H."/>
            <person name="Chen E.C.H."/>
            <person name="De La Providencia I."/>
            <person name="Hainaut M."/>
            <person name="Kuo A."/>
            <person name="Kohler A."/>
            <person name="Murat C."/>
            <person name="Tang N."/>
            <person name="Roy S."/>
            <person name="Loubradou J."/>
            <person name="Henrissat B."/>
            <person name="Grigoriev I.V."/>
            <person name="Corradi N."/>
            <person name="Roux C."/>
            <person name="Martin F.M."/>
        </authorList>
    </citation>
    <scope>NUCLEOTIDE SEQUENCE [LARGE SCALE GENOMIC DNA]</scope>
    <source>
        <strain evidence="1 2">DAOM 194757</strain>
    </source>
</reference>
<proteinExistence type="predicted"/>
<organism evidence="1 2">
    <name type="scientific">Gigaspora rosea</name>
    <dbReference type="NCBI Taxonomy" id="44941"/>
    <lineage>
        <taxon>Eukaryota</taxon>
        <taxon>Fungi</taxon>
        <taxon>Fungi incertae sedis</taxon>
        <taxon>Mucoromycota</taxon>
        <taxon>Glomeromycotina</taxon>
        <taxon>Glomeromycetes</taxon>
        <taxon>Diversisporales</taxon>
        <taxon>Gigasporaceae</taxon>
        <taxon>Gigaspora</taxon>
    </lineage>
</organism>
<evidence type="ECO:0000313" key="1">
    <source>
        <dbReference type="EMBL" id="RIB24901.1"/>
    </source>
</evidence>
<dbReference type="EMBL" id="QKWP01000197">
    <property type="protein sequence ID" value="RIB24901.1"/>
    <property type="molecule type" value="Genomic_DNA"/>
</dbReference>
<dbReference type="AlphaFoldDB" id="A0A397VT18"/>
<comment type="caution">
    <text evidence="1">The sequence shown here is derived from an EMBL/GenBank/DDBJ whole genome shotgun (WGS) entry which is preliminary data.</text>
</comment>
<keyword evidence="2" id="KW-1185">Reference proteome</keyword>
<evidence type="ECO:0000313" key="2">
    <source>
        <dbReference type="Proteomes" id="UP000266673"/>
    </source>
</evidence>
<dbReference type="OrthoDB" id="2437381at2759"/>
<dbReference type="STRING" id="44941.A0A397VT18"/>
<protein>
    <submittedName>
        <fullName evidence="1">Uncharacterized protein</fullName>
    </submittedName>
</protein>
<sequence length="334" mass="39116">MPIASIRISKESKVIHGWYIHPIPYEMTIEDFFVKLTTGELSPECNIDMIDPETIDRVDISKTQDATTTQVSPNCNIIEVTTSVGIYVHYRLKPDKVVTSNLEPQQNYFTIMMQNARRIKLYFPTFPQLEKANRKQKLHSDIVDWIQRHGEGWSTQSYADTQGKQFVNCLTETIWYIDMRDHKKFEDRSYHIPKLFLEFFGHANPESYKQSRKPFDANELNLHCKALAPYATSSWILKESFNWLRDELDNFIVAISNYAGFLQRQREITAANHASETPIRTVDQATTIQIHKQNFWVTPVDKSKYYNLEQLLNDLPLWKPVDLEEFLPTDPVYV</sequence>
<dbReference type="Proteomes" id="UP000266673">
    <property type="component" value="Unassembled WGS sequence"/>
</dbReference>
<name>A0A397VT18_9GLOM</name>
<gene>
    <name evidence="1" type="ORF">C2G38_2031521</name>
</gene>